<dbReference type="EMBL" id="LT634361">
    <property type="protein sequence ID" value="SFZ82522.1"/>
    <property type="molecule type" value="Genomic_DNA"/>
</dbReference>
<evidence type="ECO:0000256" key="2">
    <source>
        <dbReference type="SAM" id="Phobius"/>
    </source>
</evidence>
<dbReference type="InterPro" id="IPR036680">
    <property type="entry name" value="SPOR-like_sf"/>
</dbReference>
<keyword evidence="1" id="KW-0175">Coiled coil</keyword>
<gene>
    <name evidence="3" type="ORF">MARIT_1629</name>
</gene>
<keyword evidence="4" id="KW-1185">Reference proteome</keyword>
<sequence length="209" mass="23230">MPYIEEEKFLLMQQDFDNAKLGKEEAEKELEQIKQDLIKYKKGSKKTSILLGILIGLLAASTLYFYNRKATIAPTVDIAAIKAAEAERVLDSISSLEIVTTTSSDTPNEALGSSEESLEENIHTIKNNTNNQLIYSVQVGVFSAKKYPLISSKFLPGTITNKNGYFKYSLGLFSSLGEAKFLKKELTKIGFKDAFVASYKGGKRLKIHN</sequence>
<dbReference type="SUPFAM" id="SSF110997">
    <property type="entry name" value="Sporulation related repeat"/>
    <property type="match status" value="1"/>
</dbReference>
<evidence type="ECO:0000313" key="3">
    <source>
        <dbReference type="EMBL" id="SFZ82522.1"/>
    </source>
</evidence>
<keyword evidence="2" id="KW-0472">Membrane</keyword>
<feature type="transmembrane region" description="Helical" evidence="2">
    <location>
        <begin position="49"/>
        <end position="66"/>
    </location>
</feature>
<evidence type="ECO:0000313" key="4">
    <source>
        <dbReference type="Proteomes" id="UP000231564"/>
    </source>
</evidence>
<organism evidence="3 4">
    <name type="scientific">Tenacibaculum maritimum NCIMB 2154</name>
    <dbReference type="NCBI Taxonomy" id="1349785"/>
    <lineage>
        <taxon>Bacteria</taxon>
        <taxon>Pseudomonadati</taxon>
        <taxon>Bacteroidota</taxon>
        <taxon>Flavobacteriia</taxon>
        <taxon>Flavobacteriales</taxon>
        <taxon>Flavobacteriaceae</taxon>
        <taxon>Tenacibaculum</taxon>
    </lineage>
</organism>
<evidence type="ECO:0000256" key="1">
    <source>
        <dbReference type="SAM" id="Coils"/>
    </source>
</evidence>
<name>A0A2H1EAE4_9FLAO</name>
<feature type="coiled-coil region" evidence="1">
    <location>
        <begin position="16"/>
        <end position="43"/>
    </location>
</feature>
<keyword evidence="2" id="KW-1133">Transmembrane helix</keyword>
<accession>A0A2H1EAE4</accession>
<reference evidence="3 4" key="1">
    <citation type="submission" date="2016-11" db="EMBL/GenBank/DDBJ databases">
        <authorList>
            <person name="Jaros S."/>
            <person name="Januszkiewicz K."/>
            <person name="Wedrychowicz H."/>
        </authorList>
    </citation>
    <scope>NUCLEOTIDE SEQUENCE [LARGE SCALE GENOMIC DNA]</scope>
    <source>
        <strain evidence="3">NCIMB 2154T</strain>
    </source>
</reference>
<keyword evidence="2" id="KW-0812">Transmembrane</keyword>
<dbReference type="Proteomes" id="UP000231564">
    <property type="component" value="Chromosome MARIT"/>
</dbReference>
<dbReference type="STRING" id="1349785.GCA_000509405_00611"/>
<proteinExistence type="predicted"/>
<protein>
    <recommendedName>
        <fullName evidence="5">SPOR domain-containing protein</fullName>
    </recommendedName>
</protein>
<evidence type="ECO:0008006" key="5">
    <source>
        <dbReference type="Google" id="ProtNLM"/>
    </source>
</evidence>
<dbReference type="KEGG" id="tmar:MARIT_1629"/>
<dbReference type="GO" id="GO:0042834">
    <property type="term" value="F:peptidoglycan binding"/>
    <property type="evidence" value="ECO:0007669"/>
    <property type="project" value="InterPro"/>
</dbReference>
<dbReference type="RefSeq" id="WP_024742054.1">
    <property type="nucleotide sequence ID" value="NZ_BAUG01000045.1"/>
</dbReference>
<dbReference type="OrthoDB" id="1119072at2"/>
<dbReference type="GeneID" id="47723141"/>
<dbReference type="AlphaFoldDB" id="A0A2H1EAE4"/>